<accession>Q8EVN3</accession>
<dbReference type="AlphaFoldDB" id="Q8EVN3"/>
<keyword evidence="1" id="KW-0472">Membrane</keyword>
<dbReference type="KEGG" id="mpe:MYPE5270"/>
<proteinExistence type="predicted"/>
<keyword evidence="1" id="KW-0812">Transmembrane</keyword>
<dbReference type="Proteomes" id="UP000002522">
    <property type="component" value="Chromosome"/>
</dbReference>
<feature type="transmembrane region" description="Helical" evidence="1">
    <location>
        <begin position="133"/>
        <end position="155"/>
    </location>
</feature>
<protein>
    <recommendedName>
        <fullName evidence="4">Transmembrane protein</fullName>
    </recommendedName>
</protein>
<keyword evidence="1" id="KW-1133">Transmembrane helix</keyword>
<feature type="transmembrane region" description="Helical" evidence="1">
    <location>
        <begin position="20"/>
        <end position="42"/>
    </location>
</feature>
<keyword evidence="3" id="KW-1185">Reference proteome</keyword>
<evidence type="ECO:0000313" key="3">
    <source>
        <dbReference type="Proteomes" id="UP000002522"/>
    </source>
</evidence>
<feature type="transmembrane region" description="Helical" evidence="1">
    <location>
        <begin position="227"/>
        <end position="246"/>
    </location>
</feature>
<feature type="transmembrane region" description="Helical" evidence="1">
    <location>
        <begin position="48"/>
        <end position="70"/>
    </location>
</feature>
<evidence type="ECO:0000313" key="2">
    <source>
        <dbReference type="EMBL" id="BAC44317.1"/>
    </source>
</evidence>
<dbReference type="HOGENOM" id="CLU_1097636_0_0_14"/>
<feature type="transmembrane region" description="Helical" evidence="1">
    <location>
        <begin position="193"/>
        <end position="215"/>
    </location>
</feature>
<feature type="transmembrane region" description="Helical" evidence="1">
    <location>
        <begin position="82"/>
        <end position="98"/>
    </location>
</feature>
<evidence type="ECO:0008006" key="4">
    <source>
        <dbReference type="Google" id="ProtNLM"/>
    </source>
</evidence>
<reference evidence="2 3" key="1">
    <citation type="journal article" date="2002" name="Nucleic Acids Res.">
        <title>The complete genomic sequence of Mycoplasma penetrans, an intracellular bacterial pathogen in humans.</title>
        <authorList>
            <person name="Sasaki Y."/>
            <person name="Ishikawa J."/>
            <person name="Yamashita A."/>
            <person name="Oshima K."/>
            <person name="Kenri T."/>
            <person name="Furuya K."/>
            <person name="Yoshino C."/>
            <person name="Horino A."/>
            <person name="Shiba T."/>
            <person name="Sasaki T."/>
            <person name="Hattori M."/>
        </authorList>
    </citation>
    <scope>NUCLEOTIDE SEQUENCE [LARGE SCALE GENOMIC DNA]</scope>
    <source>
        <strain evidence="2 3">HF-2</strain>
    </source>
</reference>
<sequence>MKMKNFNYDLKTKINYYQYLWLILVFCFLSFSLVIATIAVSIATNDFIAYAVLKGLASLAFLVIGIYSITKLKTAQRLKWKHFINLGFIFVSFVANILMNINLIASISTFLAAQCIYILYCNYNYKFTSKKELWLLTTYIPIIVLVNVLFGVGVFNRNAAYWTISNFYGIAIVTSIVYAIITYHRNQNMISLLTIITLLLLFVSSLLFMFKTFMITSYINNEADKTLTFFTLLTYFLSMNMNSLNLKNINFNY</sequence>
<feature type="transmembrane region" description="Helical" evidence="1">
    <location>
        <begin position="161"/>
        <end position="181"/>
    </location>
</feature>
<dbReference type="InParanoid" id="Q8EVN3"/>
<gene>
    <name evidence="2" type="ordered locus">MYPE5270</name>
</gene>
<name>Q8EVN3_MALP2</name>
<dbReference type="EMBL" id="BA000026">
    <property type="protein sequence ID" value="BAC44317.1"/>
    <property type="molecule type" value="Genomic_DNA"/>
</dbReference>
<organism evidence="2 3">
    <name type="scientific">Malacoplasma penetrans (strain HF-2)</name>
    <name type="common">Mycoplasma penetrans</name>
    <dbReference type="NCBI Taxonomy" id="272633"/>
    <lineage>
        <taxon>Bacteria</taxon>
        <taxon>Bacillati</taxon>
        <taxon>Mycoplasmatota</taxon>
        <taxon>Mycoplasmoidales</taxon>
        <taxon>Mycoplasmoidaceae</taxon>
        <taxon>Malacoplasma</taxon>
    </lineage>
</organism>
<feature type="transmembrane region" description="Helical" evidence="1">
    <location>
        <begin position="104"/>
        <end position="121"/>
    </location>
</feature>
<dbReference type="STRING" id="272633.gene:10731644"/>
<evidence type="ECO:0000256" key="1">
    <source>
        <dbReference type="SAM" id="Phobius"/>
    </source>
</evidence>
<dbReference type="RefSeq" id="WP_011077351.1">
    <property type="nucleotide sequence ID" value="NC_004432.1"/>
</dbReference>